<reference evidence="4 5" key="1">
    <citation type="journal article" date="2020" name="Nat. Food">
        <title>A phased Vanilla planifolia genome enables genetic improvement of flavour and production.</title>
        <authorList>
            <person name="Hasing T."/>
            <person name="Tang H."/>
            <person name="Brym M."/>
            <person name="Khazi F."/>
            <person name="Huang T."/>
            <person name="Chambers A.H."/>
        </authorList>
    </citation>
    <scope>NUCLEOTIDE SEQUENCE [LARGE SCALE GENOMIC DNA]</scope>
    <source>
        <tissue evidence="4">Leaf</tissue>
    </source>
</reference>
<organism evidence="4 5">
    <name type="scientific">Vanilla planifolia</name>
    <name type="common">Vanilla</name>
    <dbReference type="NCBI Taxonomy" id="51239"/>
    <lineage>
        <taxon>Eukaryota</taxon>
        <taxon>Viridiplantae</taxon>
        <taxon>Streptophyta</taxon>
        <taxon>Embryophyta</taxon>
        <taxon>Tracheophyta</taxon>
        <taxon>Spermatophyta</taxon>
        <taxon>Magnoliopsida</taxon>
        <taxon>Liliopsida</taxon>
        <taxon>Asparagales</taxon>
        <taxon>Orchidaceae</taxon>
        <taxon>Vanilloideae</taxon>
        <taxon>Vanilleae</taxon>
        <taxon>Vanilla</taxon>
    </lineage>
</organism>
<comment type="caution">
    <text evidence="4">The sequence shown here is derived from an EMBL/GenBank/DDBJ whole genome shotgun (WGS) entry which is preliminary data.</text>
</comment>
<proteinExistence type="inferred from homology"/>
<dbReference type="AlphaFoldDB" id="A0A835PZ62"/>
<dbReference type="Gene3D" id="1.25.40.10">
    <property type="entry name" value="Tetratricopeptide repeat domain"/>
    <property type="match status" value="2"/>
</dbReference>
<keyword evidence="2" id="KW-0677">Repeat</keyword>
<evidence type="ECO:0000313" key="5">
    <source>
        <dbReference type="Proteomes" id="UP000639772"/>
    </source>
</evidence>
<comment type="similarity">
    <text evidence="1">Belongs to the PPR family. P subfamily.</text>
</comment>
<dbReference type="PROSITE" id="PS51375">
    <property type="entry name" value="PPR"/>
    <property type="match status" value="1"/>
</dbReference>
<gene>
    <name evidence="4" type="ORF">HPP92_021697</name>
</gene>
<evidence type="ECO:0000256" key="1">
    <source>
        <dbReference type="ARBA" id="ARBA00007626"/>
    </source>
</evidence>
<dbReference type="Proteomes" id="UP000639772">
    <property type="component" value="Chromosome 11"/>
</dbReference>
<evidence type="ECO:0000256" key="2">
    <source>
        <dbReference type="ARBA" id="ARBA00022737"/>
    </source>
</evidence>
<sequence>MVMRDLKPDYETSEVLLKGFILKGDIAFAMEALKRMLDNGHRPSTDTFHSILSLLLRKDGYTNEAADVVQLMLDRKILQNVDLSTNVVGKLFGNGLIERAFDLVVKVYASGFRLNMEKLVDILCQEKKFLEARDILLFSLEKKEELDPPVFCRVIDELCSIEKASEAFDLFYKAIEEYTAGVFCSCMNSLKVALEQTGGLKEAEFVCKQISYVKFAKK</sequence>
<accession>A0A835PZ62</accession>
<name>A0A835PZ62_VANPL</name>
<dbReference type="InterPro" id="IPR011990">
    <property type="entry name" value="TPR-like_helical_dom_sf"/>
</dbReference>
<dbReference type="EMBL" id="JADCNM010000011">
    <property type="protein sequence ID" value="KAG0463221.1"/>
    <property type="molecule type" value="Genomic_DNA"/>
</dbReference>
<evidence type="ECO:0000313" key="4">
    <source>
        <dbReference type="EMBL" id="KAG0463221.1"/>
    </source>
</evidence>
<feature type="repeat" description="PPR" evidence="3">
    <location>
        <begin position="9"/>
        <end position="43"/>
    </location>
</feature>
<evidence type="ECO:0000256" key="3">
    <source>
        <dbReference type="PROSITE-ProRule" id="PRU00708"/>
    </source>
</evidence>
<dbReference type="OrthoDB" id="185373at2759"/>
<dbReference type="InterPro" id="IPR050667">
    <property type="entry name" value="PPR-containing_protein"/>
</dbReference>
<dbReference type="PANTHER" id="PTHR47939">
    <property type="entry name" value="MEMBRANE-ASSOCIATED SALT-INDUCIBLE PROTEIN-LIKE"/>
    <property type="match status" value="1"/>
</dbReference>
<dbReference type="PANTHER" id="PTHR47939:SF13">
    <property type="entry name" value="OS03G0201400 PROTEIN"/>
    <property type="match status" value="1"/>
</dbReference>
<dbReference type="InterPro" id="IPR002885">
    <property type="entry name" value="PPR_rpt"/>
</dbReference>
<evidence type="ECO:0008006" key="6">
    <source>
        <dbReference type="Google" id="ProtNLM"/>
    </source>
</evidence>
<dbReference type="Pfam" id="PF13812">
    <property type="entry name" value="PPR_3"/>
    <property type="match status" value="1"/>
</dbReference>
<protein>
    <recommendedName>
        <fullName evidence="6">Pentatricopeptide repeat-containing protein</fullName>
    </recommendedName>
</protein>